<sequence length="26" mass="3348">YRRLRVHLNLRLRLLRPDRAFDLEKK</sequence>
<dbReference type="Proteomes" id="UP000663836">
    <property type="component" value="Unassembled WGS sequence"/>
</dbReference>
<dbReference type="AlphaFoldDB" id="A0A820K844"/>
<comment type="caution">
    <text evidence="1">The sequence shown here is derived from an EMBL/GenBank/DDBJ whole genome shotgun (WGS) entry which is preliminary data.</text>
</comment>
<gene>
    <name evidence="1" type="ORF">JBS370_LOCUS41546</name>
</gene>
<protein>
    <submittedName>
        <fullName evidence="1">Uncharacterized protein</fullName>
    </submittedName>
</protein>
<proteinExistence type="predicted"/>
<organism evidence="1 2">
    <name type="scientific">Rotaria sordida</name>
    <dbReference type="NCBI Taxonomy" id="392033"/>
    <lineage>
        <taxon>Eukaryota</taxon>
        <taxon>Metazoa</taxon>
        <taxon>Spiralia</taxon>
        <taxon>Gnathifera</taxon>
        <taxon>Rotifera</taxon>
        <taxon>Eurotatoria</taxon>
        <taxon>Bdelloidea</taxon>
        <taxon>Philodinida</taxon>
        <taxon>Philodinidae</taxon>
        <taxon>Rotaria</taxon>
    </lineage>
</organism>
<accession>A0A820K844</accession>
<dbReference type="EMBL" id="CAJOBD010046832">
    <property type="protein sequence ID" value="CAF4338561.1"/>
    <property type="molecule type" value="Genomic_DNA"/>
</dbReference>
<evidence type="ECO:0000313" key="2">
    <source>
        <dbReference type="Proteomes" id="UP000663836"/>
    </source>
</evidence>
<evidence type="ECO:0000313" key="1">
    <source>
        <dbReference type="EMBL" id="CAF4338561.1"/>
    </source>
</evidence>
<name>A0A820K844_9BILA</name>
<reference evidence="1" key="1">
    <citation type="submission" date="2021-02" db="EMBL/GenBank/DDBJ databases">
        <authorList>
            <person name="Nowell W R."/>
        </authorList>
    </citation>
    <scope>NUCLEOTIDE SEQUENCE</scope>
</reference>
<feature type="non-terminal residue" evidence="1">
    <location>
        <position position="1"/>
    </location>
</feature>